<dbReference type="InterPro" id="IPR035911">
    <property type="entry name" value="MurE/MurF_N"/>
</dbReference>
<dbReference type="Pfam" id="PF01225">
    <property type="entry name" value="Mur_ligase"/>
    <property type="match status" value="1"/>
</dbReference>
<keyword evidence="8 10" id="KW-0131">Cell cycle</keyword>
<evidence type="ECO:0000256" key="9">
    <source>
        <dbReference type="ARBA" id="ARBA00023316"/>
    </source>
</evidence>
<dbReference type="SUPFAM" id="SSF53244">
    <property type="entry name" value="MurD-like peptide ligases, peptide-binding domain"/>
    <property type="match status" value="1"/>
</dbReference>
<dbReference type="SUPFAM" id="SSF53623">
    <property type="entry name" value="MurD-like peptide ligases, catalytic domain"/>
    <property type="match status" value="1"/>
</dbReference>
<protein>
    <recommendedName>
        <fullName evidence="10 11">UDP-N-acetylmuramoyl-tripeptide--D-alanyl-D-alanine ligase</fullName>
        <ecNumber evidence="10 11">6.3.2.10</ecNumber>
    </recommendedName>
    <alternativeName>
        <fullName evidence="10">D-alanyl-D-alanine-adding enzyme</fullName>
    </alternativeName>
</protein>
<evidence type="ECO:0000256" key="5">
    <source>
        <dbReference type="ARBA" id="ARBA00022840"/>
    </source>
</evidence>
<evidence type="ECO:0000259" key="13">
    <source>
        <dbReference type="Pfam" id="PF02875"/>
    </source>
</evidence>
<reference evidence="15" key="1">
    <citation type="submission" date="2022-07" db="EMBL/GenBank/DDBJ databases">
        <authorList>
            <person name="Xamxidin M."/>
        </authorList>
    </citation>
    <scope>NUCLEOTIDE SEQUENCE</scope>
    <source>
        <strain evidence="15">YS8-69</strain>
    </source>
</reference>
<keyword evidence="1 10" id="KW-0963">Cytoplasm</keyword>
<name>A0ABT1XFM1_9BURK</name>
<evidence type="ECO:0000256" key="8">
    <source>
        <dbReference type="ARBA" id="ARBA00023306"/>
    </source>
</evidence>
<dbReference type="EMBL" id="JANKHG010000016">
    <property type="protein sequence ID" value="MCR2746083.1"/>
    <property type="molecule type" value="Genomic_DNA"/>
</dbReference>
<evidence type="ECO:0000259" key="12">
    <source>
        <dbReference type="Pfam" id="PF01225"/>
    </source>
</evidence>
<keyword evidence="16" id="KW-1185">Reference proteome</keyword>
<dbReference type="InterPro" id="IPR036615">
    <property type="entry name" value="Mur_ligase_C_dom_sf"/>
</dbReference>
<evidence type="ECO:0000313" key="16">
    <source>
        <dbReference type="Proteomes" id="UP001165267"/>
    </source>
</evidence>
<dbReference type="Gene3D" id="3.40.1390.10">
    <property type="entry name" value="MurE/MurF, N-terminal domain"/>
    <property type="match status" value="1"/>
</dbReference>
<feature type="domain" description="Mur ligase N-terminal catalytic" evidence="12">
    <location>
        <begin position="53"/>
        <end position="108"/>
    </location>
</feature>
<evidence type="ECO:0000256" key="10">
    <source>
        <dbReference type="HAMAP-Rule" id="MF_02019"/>
    </source>
</evidence>
<dbReference type="Pfam" id="PF02875">
    <property type="entry name" value="Mur_ligase_C"/>
    <property type="match status" value="1"/>
</dbReference>
<dbReference type="PANTHER" id="PTHR43024:SF1">
    <property type="entry name" value="UDP-N-ACETYLMURAMOYL-TRIPEPTIDE--D-ALANYL-D-ALANINE LIGASE"/>
    <property type="match status" value="1"/>
</dbReference>
<keyword evidence="6 10" id="KW-0133">Cell shape</keyword>
<evidence type="ECO:0000256" key="2">
    <source>
        <dbReference type="ARBA" id="ARBA00022598"/>
    </source>
</evidence>
<comment type="caution">
    <text evidence="15">The sequence shown here is derived from an EMBL/GenBank/DDBJ whole genome shotgun (WGS) entry which is preliminary data.</text>
</comment>
<dbReference type="EC" id="6.3.2.10" evidence="10 11"/>
<sequence>MSKLFPILTQPAPKQFLQREVRMLELNWSYDEITAALTDHLLQPAPALKGAVRLIQTDSRQVAKDDLFVCLIGERFDAHEFADQVAQAGASALLTDRVLNIETPQFVVKDTRLAFGALASAWRHRFSLKVLAVVGSNGKTTSKEMLGGICKAHFGNERVLVTAGNLNNDIGVPQTLLRLRNNHRAAVIEMGMNHPGEIDYLAGLVKPDVVLLTNAQREHQEFMKTVMAVAMENGSAFAHLPAHGTAVFPVSDEFETCWREQSTGRATLRFGTGADFDLSPADKGSEMGQAELNMPGAQITLKPSFIGQHNYANAAGAAAAAHAGGCSSFAIQTGLEQFEAVNGRLQVALQTPSLLLINDSYNANPDSVNAASKVLAAQRGNTLLVLGDMGEVGDQSDEYHAEVGHFARQTGVQHLYALGDATQHTVHAFGEGAQHFTNIDTLIDDTMNTTKQGQWSVLVKGSRFMKMERVVQALVQQHTGEAKHAS</sequence>
<dbReference type="Proteomes" id="UP001165267">
    <property type="component" value="Unassembled WGS sequence"/>
</dbReference>
<evidence type="ECO:0000256" key="11">
    <source>
        <dbReference type="RuleBase" id="RU004136"/>
    </source>
</evidence>
<evidence type="ECO:0000256" key="3">
    <source>
        <dbReference type="ARBA" id="ARBA00022618"/>
    </source>
</evidence>
<dbReference type="GO" id="GO:0016874">
    <property type="term" value="F:ligase activity"/>
    <property type="evidence" value="ECO:0007669"/>
    <property type="project" value="UniProtKB-KW"/>
</dbReference>
<comment type="pathway">
    <text evidence="10 11">Cell wall biogenesis; peptidoglycan biosynthesis.</text>
</comment>
<keyword evidence="9 10" id="KW-0961">Cell wall biogenesis/degradation</keyword>
<dbReference type="Pfam" id="PF08245">
    <property type="entry name" value="Mur_ligase_M"/>
    <property type="match status" value="1"/>
</dbReference>
<comment type="function">
    <text evidence="10 11">Involved in cell wall formation. Catalyzes the final step in the synthesis of UDP-N-acetylmuramoyl-pentapeptide, the precursor of murein.</text>
</comment>
<dbReference type="HAMAP" id="MF_02019">
    <property type="entry name" value="MurF"/>
    <property type="match status" value="1"/>
</dbReference>
<evidence type="ECO:0000256" key="7">
    <source>
        <dbReference type="ARBA" id="ARBA00022984"/>
    </source>
</evidence>
<dbReference type="InterPro" id="IPR000713">
    <property type="entry name" value="Mur_ligase_N"/>
</dbReference>
<evidence type="ECO:0000256" key="6">
    <source>
        <dbReference type="ARBA" id="ARBA00022960"/>
    </source>
</evidence>
<dbReference type="InterPro" id="IPR004101">
    <property type="entry name" value="Mur_ligase_C"/>
</dbReference>
<dbReference type="InterPro" id="IPR013221">
    <property type="entry name" value="Mur_ligase_cen"/>
</dbReference>
<feature type="domain" description="Mur ligase central" evidence="14">
    <location>
        <begin position="133"/>
        <end position="321"/>
    </location>
</feature>
<dbReference type="InterPro" id="IPR051046">
    <property type="entry name" value="MurCDEF_CellWall_CoF430Synth"/>
</dbReference>
<evidence type="ECO:0000259" key="14">
    <source>
        <dbReference type="Pfam" id="PF08245"/>
    </source>
</evidence>
<dbReference type="Gene3D" id="3.90.190.20">
    <property type="entry name" value="Mur ligase, C-terminal domain"/>
    <property type="match status" value="1"/>
</dbReference>
<feature type="domain" description="Mur ligase C-terminal" evidence="13">
    <location>
        <begin position="343"/>
        <end position="463"/>
    </location>
</feature>
<dbReference type="RefSeq" id="WP_257511331.1">
    <property type="nucleotide sequence ID" value="NZ_JANKHG010000016.1"/>
</dbReference>
<comment type="subcellular location">
    <subcellularLocation>
        <location evidence="10 11">Cytoplasm</location>
    </subcellularLocation>
</comment>
<dbReference type="SUPFAM" id="SSF63418">
    <property type="entry name" value="MurE/MurF N-terminal domain"/>
    <property type="match status" value="1"/>
</dbReference>
<dbReference type="Gene3D" id="3.40.1190.10">
    <property type="entry name" value="Mur-like, catalytic domain"/>
    <property type="match status" value="1"/>
</dbReference>
<evidence type="ECO:0000256" key="4">
    <source>
        <dbReference type="ARBA" id="ARBA00022741"/>
    </source>
</evidence>
<keyword evidence="4 10" id="KW-0547">Nucleotide-binding</keyword>
<keyword evidence="7 10" id="KW-0573">Peptidoglycan synthesis</keyword>
<keyword evidence="3 10" id="KW-0132">Cell division</keyword>
<evidence type="ECO:0000313" key="15">
    <source>
        <dbReference type="EMBL" id="MCR2746083.1"/>
    </source>
</evidence>
<gene>
    <name evidence="10 15" type="primary">murF</name>
    <name evidence="15" type="ORF">NSP04_05440</name>
</gene>
<comment type="catalytic activity">
    <reaction evidence="10 11">
        <text>D-alanyl-D-alanine + UDP-N-acetyl-alpha-D-muramoyl-L-alanyl-gamma-D-glutamyl-meso-2,6-diaminopimelate + ATP = UDP-N-acetyl-alpha-D-muramoyl-L-alanyl-gamma-D-glutamyl-meso-2,6-diaminopimeloyl-D-alanyl-D-alanine + ADP + phosphate + H(+)</text>
        <dbReference type="Rhea" id="RHEA:28374"/>
        <dbReference type="ChEBI" id="CHEBI:15378"/>
        <dbReference type="ChEBI" id="CHEBI:30616"/>
        <dbReference type="ChEBI" id="CHEBI:43474"/>
        <dbReference type="ChEBI" id="CHEBI:57822"/>
        <dbReference type="ChEBI" id="CHEBI:61386"/>
        <dbReference type="ChEBI" id="CHEBI:83905"/>
        <dbReference type="ChEBI" id="CHEBI:456216"/>
        <dbReference type="EC" id="6.3.2.10"/>
    </reaction>
</comment>
<feature type="binding site" evidence="10">
    <location>
        <begin position="135"/>
        <end position="141"/>
    </location>
    <ligand>
        <name>ATP</name>
        <dbReference type="ChEBI" id="CHEBI:30616"/>
    </ligand>
</feature>
<dbReference type="InterPro" id="IPR036565">
    <property type="entry name" value="Mur-like_cat_sf"/>
</dbReference>
<evidence type="ECO:0000256" key="1">
    <source>
        <dbReference type="ARBA" id="ARBA00022490"/>
    </source>
</evidence>
<proteinExistence type="inferred from homology"/>
<accession>A0ABT1XFM1</accession>
<keyword evidence="5 10" id="KW-0067">ATP-binding</keyword>
<organism evidence="15 16">
    <name type="scientific">Limnobacter parvus</name>
    <dbReference type="NCBI Taxonomy" id="2939690"/>
    <lineage>
        <taxon>Bacteria</taxon>
        <taxon>Pseudomonadati</taxon>
        <taxon>Pseudomonadota</taxon>
        <taxon>Betaproteobacteria</taxon>
        <taxon>Burkholderiales</taxon>
        <taxon>Burkholderiaceae</taxon>
        <taxon>Limnobacter</taxon>
    </lineage>
</organism>
<comment type="similarity">
    <text evidence="10">Belongs to the MurCDEF family. MurF subfamily.</text>
</comment>
<keyword evidence="2 10" id="KW-0436">Ligase</keyword>
<dbReference type="PANTHER" id="PTHR43024">
    <property type="entry name" value="UDP-N-ACETYLMURAMOYL-TRIPEPTIDE--D-ALANYL-D-ALANINE LIGASE"/>
    <property type="match status" value="1"/>
</dbReference>
<dbReference type="InterPro" id="IPR005863">
    <property type="entry name" value="UDP-N-AcMur_synth"/>
</dbReference>
<dbReference type="NCBIfam" id="TIGR01143">
    <property type="entry name" value="murF"/>
    <property type="match status" value="1"/>
</dbReference>